<evidence type="ECO:0000256" key="1">
    <source>
        <dbReference type="ARBA" id="ARBA00022670"/>
    </source>
</evidence>
<keyword evidence="5 6" id="KW-0482">Metalloprotease</keyword>
<dbReference type="PANTHER" id="PTHR22726">
    <property type="entry name" value="METALLOENDOPEPTIDASE OMA1"/>
    <property type="match status" value="1"/>
</dbReference>
<feature type="transmembrane region" description="Helical" evidence="7">
    <location>
        <begin position="105"/>
        <end position="127"/>
    </location>
</feature>
<keyword evidence="7" id="KW-0472">Membrane</keyword>
<comment type="similarity">
    <text evidence="6">Belongs to the peptidase M48 family.</text>
</comment>
<evidence type="ECO:0000256" key="2">
    <source>
        <dbReference type="ARBA" id="ARBA00022723"/>
    </source>
</evidence>
<keyword evidence="1 6" id="KW-0645">Protease</keyword>
<evidence type="ECO:0000256" key="6">
    <source>
        <dbReference type="RuleBase" id="RU003983"/>
    </source>
</evidence>
<evidence type="ECO:0000256" key="3">
    <source>
        <dbReference type="ARBA" id="ARBA00022801"/>
    </source>
</evidence>
<evidence type="ECO:0000256" key="5">
    <source>
        <dbReference type="ARBA" id="ARBA00023049"/>
    </source>
</evidence>
<dbReference type="InterPro" id="IPR001915">
    <property type="entry name" value="Peptidase_M48"/>
</dbReference>
<keyword evidence="4 6" id="KW-0862">Zinc</keyword>
<evidence type="ECO:0000259" key="8">
    <source>
        <dbReference type="Pfam" id="PF01435"/>
    </source>
</evidence>
<reference evidence="9 10" key="1">
    <citation type="submission" date="2021-03" db="EMBL/GenBank/DDBJ databases">
        <title>Assistant Professor.</title>
        <authorList>
            <person name="Huq M.A."/>
        </authorList>
    </citation>
    <scope>NUCLEOTIDE SEQUENCE [LARGE SCALE GENOMIC DNA]</scope>
    <source>
        <strain evidence="9 10">MAH-29</strain>
    </source>
</reference>
<dbReference type="PANTHER" id="PTHR22726:SF1">
    <property type="entry name" value="METALLOENDOPEPTIDASE OMA1, MITOCHONDRIAL"/>
    <property type="match status" value="1"/>
</dbReference>
<accession>A0ABS3Z4L1</accession>
<dbReference type="RefSeq" id="WP_209144332.1">
    <property type="nucleotide sequence ID" value="NZ_JAGHKO010000017.1"/>
</dbReference>
<evidence type="ECO:0000256" key="4">
    <source>
        <dbReference type="ARBA" id="ARBA00022833"/>
    </source>
</evidence>
<evidence type="ECO:0000313" key="10">
    <source>
        <dbReference type="Proteomes" id="UP000677244"/>
    </source>
</evidence>
<feature type="domain" description="Peptidase M48" evidence="8">
    <location>
        <begin position="185"/>
        <end position="337"/>
    </location>
</feature>
<gene>
    <name evidence="9" type="ORF">J7I42_32735</name>
</gene>
<organism evidence="9 10">
    <name type="scientific">Niastella soli</name>
    <dbReference type="NCBI Taxonomy" id="2821487"/>
    <lineage>
        <taxon>Bacteria</taxon>
        <taxon>Pseudomonadati</taxon>
        <taxon>Bacteroidota</taxon>
        <taxon>Chitinophagia</taxon>
        <taxon>Chitinophagales</taxon>
        <taxon>Chitinophagaceae</taxon>
        <taxon>Niastella</taxon>
    </lineage>
</organism>
<evidence type="ECO:0000256" key="7">
    <source>
        <dbReference type="SAM" id="Phobius"/>
    </source>
</evidence>
<evidence type="ECO:0000313" key="9">
    <source>
        <dbReference type="EMBL" id="MBO9205100.1"/>
    </source>
</evidence>
<dbReference type="EMBL" id="JAGHKO010000017">
    <property type="protein sequence ID" value="MBO9205100.1"/>
    <property type="molecule type" value="Genomic_DNA"/>
</dbReference>
<keyword evidence="2" id="KW-0479">Metal-binding</keyword>
<dbReference type="Pfam" id="PF01435">
    <property type="entry name" value="Peptidase_M48"/>
    <property type="match status" value="1"/>
</dbReference>
<comment type="caution">
    <text evidence="9">The sequence shown here is derived from an EMBL/GenBank/DDBJ whole genome shotgun (WGS) entry which is preliminary data.</text>
</comment>
<dbReference type="Gene3D" id="3.30.2010.10">
    <property type="entry name" value="Metalloproteases ('zincins'), catalytic domain"/>
    <property type="match status" value="1"/>
</dbReference>
<keyword evidence="7" id="KW-1133">Transmembrane helix</keyword>
<proteinExistence type="inferred from homology"/>
<dbReference type="InterPro" id="IPR051156">
    <property type="entry name" value="Mito/Outer_Membr_Metalloprot"/>
</dbReference>
<dbReference type="CDD" id="cd07332">
    <property type="entry name" value="M48C_Oma1_like"/>
    <property type="match status" value="1"/>
</dbReference>
<name>A0ABS3Z4L1_9BACT</name>
<keyword evidence="7" id="KW-0812">Transmembrane</keyword>
<keyword evidence="10" id="KW-1185">Reference proteome</keyword>
<sequence>MTTTYSATYHTANGRYYQAVIFLSAVTITIRYRNEENQEKDVNWLTKDIIVFNKLVVGGELQYRNASGEIERLGIRDQQLIDALQKTLSHHRVFGNAPTRVLGNIWIKLGGIALIILLLLLATYIWLVPVLGENMANRFSKQSEISMGEQMYQSVKSQYRIDSQKTAILNEFYKQLHYNVGYPVSITVVESNEMNAFAIPGGHIVVYDAILDRMKTPEELAALLGHEASHIALRHSLRNIFRSMARQMFLSVIVGDQSGIASVVVNNADALKGLQYSRSLETEADDNGLQLMVKNNINPQGMRRLMQLLQKESGGGEPAAFLSTHPVFKDRIKNIETKLQQLPAVTTANDSLKTIFHSIYE</sequence>
<dbReference type="Proteomes" id="UP000677244">
    <property type="component" value="Unassembled WGS sequence"/>
</dbReference>
<keyword evidence="3 6" id="KW-0378">Hydrolase</keyword>
<comment type="cofactor">
    <cofactor evidence="6">
        <name>Zn(2+)</name>
        <dbReference type="ChEBI" id="CHEBI:29105"/>
    </cofactor>
    <text evidence="6">Binds 1 zinc ion per subunit.</text>
</comment>
<protein>
    <submittedName>
        <fullName evidence="9">M48 family metallopeptidase</fullName>
    </submittedName>
</protein>